<gene>
    <name evidence="2" type="ORF">AG4045_006645</name>
</gene>
<sequence length="76" mass="8088">MTSPPIKKRESLRERNAMAGGTASVNDVANNVGRESSSVDLGEMERESGDDEIGGKIRVRNGVIAVVSFDNGVKLI</sequence>
<proteinExistence type="predicted"/>
<keyword evidence="3" id="KW-1185">Reference proteome</keyword>
<protein>
    <submittedName>
        <fullName evidence="2">Uncharacterized protein</fullName>
    </submittedName>
</protein>
<accession>A0A6L5BAW4</accession>
<reference evidence="2" key="1">
    <citation type="submission" date="2020-01" db="EMBL/GenBank/DDBJ databases">
        <title>The Celery Genome Sequence Reveals Sequential Paleo-tetraploidization, Resistance Gene Elimination, Karyotype Evolution, and Functional Innovation in Apiales.</title>
        <authorList>
            <person name="Song X."/>
        </authorList>
    </citation>
    <scope>NUCLEOTIDE SEQUENCE</scope>
    <source>
        <tissue evidence="2">Leaf</tissue>
    </source>
</reference>
<evidence type="ECO:0000313" key="3">
    <source>
        <dbReference type="Proteomes" id="UP000593563"/>
    </source>
</evidence>
<dbReference type="Proteomes" id="UP000593563">
    <property type="component" value="Unassembled WGS sequence"/>
</dbReference>
<evidence type="ECO:0000313" key="2">
    <source>
        <dbReference type="EMBL" id="KAF1002879.1"/>
    </source>
</evidence>
<evidence type="ECO:0000256" key="1">
    <source>
        <dbReference type="SAM" id="MobiDB-lite"/>
    </source>
</evidence>
<organism evidence="2 3">
    <name type="scientific">Apium graveolens</name>
    <name type="common">Celery</name>
    <dbReference type="NCBI Taxonomy" id="4045"/>
    <lineage>
        <taxon>Eukaryota</taxon>
        <taxon>Viridiplantae</taxon>
        <taxon>Streptophyta</taxon>
        <taxon>Embryophyta</taxon>
        <taxon>Tracheophyta</taxon>
        <taxon>Spermatophyta</taxon>
        <taxon>Magnoliopsida</taxon>
        <taxon>eudicotyledons</taxon>
        <taxon>Gunneridae</taxon>
        <taxon>Pentapetalae</taxon>
        <taxon>asterids</taxon>
        <taxon>campanulids</taxon>
        <taxon>Apiales</taxon>
        <taxon>Apiaceae</taxon>
        <taxon>Apioideae</taxon>
        <taxon>apioid superclade</taxon>
        <taxon>Apieae</taxon>
        <taxon>Apium</taxon>
    </lineage>
</organism>
<feature type="region of interest" description="Disordered" evidence="1">
    <location>
        <begin position="1"/>
        <end position="52"/>
    </location>
</feature>
<dbReference type="EMBL" id="WRXP01000292">
    <property type="protein sequence ID" value="KAF1002879.1"/>
    <property type="molecule type" value="Genomic_DNA"/>
</dbReference>
<feature type="compositionally biased region" description="Basic and acidic residues" evidence="1">
    <location>
        <begin position="7"/>
        <end position="16"/>
    </location>
</feature>
<feature type="compositionally biased region" description="Polar residues" evidence="1">
    <location>
        <begin position="23"/>
        <end position="39"/>
    </location>
</feature>
<name>A0A6L5BAW4_APIGR</name>
<comment type="caution">
    <text evidence="2">The sequence shown here is derived from an EMBL/GenBank/DDBJ whole genome shotgun (WGS) entry which is preliminary data.</text>
</comment>
<dbReference type="AlphaFoldDB" id="A0A6L5BAW4"/>